<organism evidence="1 2">
    <name type="scientific">Zasmidium cellare ATCC 36951</name>
    <dbReference type="NCBI Taxonomy" id="1080233"/>
    <lineage>
        <taxon>Eukaryota</taxon>
        <taxon>Fungi</taxon>
        <taxon>Dikarya</taxon>
        <taxon>Ascomycota</taxon>
        <taxon>Pezizomycotina</taxon>
        <taxon>Dothideomycetes</taxon>
        <taxon>Dothideomycetidae</taxon>
        <taxon>Mycosphaerellales</taxon>
        <taxon>Mycosphaerellaceae</taxon>
        <taxon>Zasmidium</taxon>
    </lineage>
</organism>
<dbReference type="GeneID" id="54568391"/>
<dbReference type="Proteomes" id="UP000799537">
    <property type="component" value="Unassembled WGS sequence"/>
</dbReference>
<evidence type="ECO:0008006" key="3">
    <source>
        <dbReference type="Google" id="ProtNLM"/>
    </source>
</evidence>
<gene>
    <name evidence="1" type="ORF">M409DRAFT_62316</name>
</gene>
<proteinExistence type="predicted"/>
<sequence>MRDLVALQRVNKKWKAAITGYSVLRKALFLQPTEDIQLSLVETRQMQPHYCTSQWDCPPFVTSLRAVDMHPDSITRWAMDLSDEQEYRIVINPILGVETPWSQWYFYENFKTKDKFLDKAYQRSGASWKGMLFAQPPLKEMMVRHRGTNHVRVIRAKDKSKGLTLGDVHRSKRAFNASIERVWGEDGFSRGLPEESSAYDIVEKLGVDPAPETLEEADLDPDSDELERAMDYEFLFWVG</sequence>
<dbReference type="RefSeq" id="XP_033675092.1">
    <property type="nucleotide sequence ID" value="XM_033815119.1"/>
</dbReference>
<evidence type="ECO:0000313" key="1">
    <source>
        <dbReference type="EMBL" id="KAF2174203.1"/>
    </source>
</evidence>
<name>A0A6A6D4Z7_ZASCE</name>
<reference evidence="1" key="1">
    <citation type="journal article" date="2020" name="Stud. Mycol.">
        <title>101 Dothideomycetes genomes: a test case for predicting lifestyles and emergence of pathogens.</title>
        <authorList>
            <person name="Haridas S."/>
            <person name="Albert R."/>
            <person name="Binder M."/>
            <person name="Bloem J."/>
            <person name="Labutti K."/>
            <person name="Salamov A."/>
            <person name="Andreopoulos B."/>
            <person name="Baker S."/>
            <person name="Barry K."/>
            <person name="Bills G."/>
            <person name="Bluhm B."/>
            <person name="Cannon C."/>
            <person name="Castanera R."/>
            <person name="Culley D."/>
            <person name="Daum C."/>
            <person name="Ezra D."/>
            <person name="Gonzalez J."/>
            <person name="Henrissat B."/>
            <person name="Kuo A."/>
            <person name="Liang C."/>
            <person name="Lipzen A."/>
            <person name="Lutzoni F."/>
            <person name="Magnuson J."/>
            <person name="Mondo S."/>
            <person name="Nolan M."/>
            <person name="Ohm R."/>
            <person name="Pangilinan J."/>
            <person name="Park H.-J."/>
            <person name="Ramirez L."/>
            <person name="Alfaro M."/>
            <person name="Sun H."/>
            <person name="Tritt A."/>
            <person name="Yoshinaga Y."/>
            <person name="Zwiers L.-H."/>
            <person name="Turgeon B."/>
            <person name="Goodwin S."/>
            <person name="Spatafora J."/>
            <person name="Crous P."/>
            <person name="Grigoriev I."/>
        </authorList>
    </citation>
    <scope>NUCLEOTIDE SEQUENCE</scope>
    <source>
        <strain evidence="1">ATCC 36951</strain>
    </source>
</reference>
<dbReference type="AlphaFoldDB" id="A0A6A6D4Z7"/>
<protein>
    <recommendedName>
        <fullName evidence="3">F-box domain-containing protein</fullName>
    </recommendedName>
</protein>
<accession>A0A6A6D4Z7</accession>
<evidence type="ECO:0000313" key="2">
    <source>
        <dbReference type="Proteomes" id="UP000799537"/>
    </source>
</evidence>
<keyword evidence="2" id="KW-1185">Reference proteome</keyword>
<dbReference type="EMBL" id="ML993579">
    <property type="protein sequence ID" value="KAF2174203.1"/>
    <property type="molecule type" value="Genomic_DNA"/>
</dbReference>
<dbReference type="OrthoDB" id="3650588at2759"/>